<organism evidence="4 5">
    <name type="scientific">Clavelina lepadiformis</name>
    <name type="common">Light-bulb sea squirt</name>
    <name type="synonym">Ascidia lepadiformis</name>
    <dbReference type="NCBI Taxonomy" id="159417"/>
    <lineage>
        <taxon>Eukaryota</taxon>
        <taxon>Metazoa</taxon>
        <taxon>Chordata</taxon>
        <taxon>Tunicata</taxon>
        <taxon>Ascidiacea</taxon>
        <taxon>Aplousobranchia</taxon>
        <taxon>Clavelinidae</taxon>
        <taxon>Clavelina</taxon>
    </lineage>
</organism>
<keyword evidence="2" id="KW-0732">Signal</keyword>
<evidence type="ECO:0000313" key="4">
    <source>
        <dbReference type="EMBL" id="CAK8671163.1"/>
    </source>
</evidence>
<name>A0ABP0EZQ6_CLALP</name>
<dbReference type="Proteomes" id="UP001642483">
    <property type="component" value="Unassembled WGS sequence"/>
</dbReference>
<dbReference type="PANTHER" id="PTHR46708">
    <property type="entry name" value="TENASCIN"/>
    <property type="match status" value="1"/>
</dbReference>
<protein>
    <recommendedName>
        <fullName evidence="3">Fibronectin type-III domain-containing protein</fullName>
    </recommendedName>
</protein>
<dbReference type="InterPro" id="IPR056601">
    <property type="entry name" value="Galaxin_dom"/>
</dbReference>
<dbReference type="InterPro" id="IPR036116">
    <property type="entry name" value="FN3_sf"/>
</dbReference>
<sequence>MIKLTLILIGLFCLTGSGISQRLPTVVGRNILSRTPTTVQVEWRQPPGVTYAQFNVRIRPRARIGRPSSRSQTSRTFSDLRPGMRYTVSIVGVTERLQRSPPLTFPLWSQPLSPSNLRLRTVSEVMLSIQLAEYDHVYTVATVGLHADWDAAEGMIGSFGYDVRISPKHGTELYPQELAEDDLDGTSRVFTGLTPGEEYTVSVRTKAGFPFDLVFSEPVSMNVVIPPTMPFTVDEIAIGATTAQIRAIGPMNGIHDKLVFQMEPDGGEVGGPEPDPVYQTYDMYSITNLTPSTSYTIDVFTSSQGVLSEEPFTIRFKTKPAAPMGLEATDFDMTSVELQWEPPANVMEGDVTQYVIEYIDIRNPEEVMSTETGVVPPGGQLVHTRLRGLTPGVTYKLMVFSVTDDVRSEVQAELTITTVPPKPTVTLLNVTDDGLQVLVEGPPPDEGECPFVRVSLSPGEDGKQTRPLLYETGSTVFFHGTNRNTLYTIHARCVSNNVESEEDVEFTDILSGSRGPDDTPAEMFVPCLIKKVHPGPTNPDTYRPDACCGDLPYHSAKEECCGGIRVQKNGERLCCGERPYRKDDFVCCGDDLVHPKIPGCPSDIP</sequence>
<feature type="signal peptide" evidence="2">
    <location>
        <begin position="1"/>
        <end position="20"/>
    </location>
</feature>
<dbReference type="PROSITE" id="PS50853">
    <property type="entry name" value="FN3"/>
    <property type="match status" value="2"/>
</dbReference>
<proteinExistence type="predicted"/>
<evidence type="ECO:0000259" key="3">
    <source>
        <dbReference type="PROSITE" id="PS50853"/>
    </source>
</evidence>
<dbReference type="EMBL" id="CAWYQH010000001">
    <property type="protein sequence ID" value="CAK8671163.1"/>
    <property type="molecule type" value="Genomic_DNA"/>
</dbReference>
<evidence type="ECO:0000313" key="5">
    <source>
        <dbReference type="Proteomes" id="UP001642483"/>
    </source>
</evidence>
<evidence type="ECO:0000256" key="2">
    <source>
        <dbReference type="SAM" id="SignalP"/>
    </source>
</evidence>
<dbReference type="PANTHER" id="PTHR46708:SF11">
    <property type="entry name" value="RECEPTOR-TYPE TYROSINE-PROTEIN PHOSPHATASE ETA-LIKE"/>
    <property type="match status" value="1"/>
</dbReference>
<feature type="domain" description="Fibronectin type-III" evidence="3">
    <location>
        <begin position="322"/>
        <end position="421"/>
    </location>
</feature>
<accession>A0ABP0EZQ6</accession>
<dbReference type="InterPro" id="IPR003961">
    <property type="entry name" value="FN3_dom"/>
</dbReference>
<dbReference type="SUPFAM" id="SSF49265">
    <property type="entry name" value="Fibronectin type III"/>
    <property type="match status" value="3"/>
</dbReference>
<keyword evidence="1" id="KW-0677">Repeat</keyword>
<comment type="caution">
    <text evidence="4">The sequence shown here is derived from an EMBL/GenBank/DDBJ whole genome shotgun (WGS) entry which is preliminary data.</text>
</comment>
<dbReference type="SMART" id="SM00060">
    <property type="entry name" value="FN3"/>
    <property type="match status" value="5"/>
</dbReference>
<feature type="chain" id="PRO_5046059928" description="Fibronectin type-III domain-containing protein" evidence="2">
    <location>
        <begin position="21"/>
        <end position="605"/>
    </location>
</feature>
<dbReference type="Pfam" id="PF00041">
    <property type="entry name" value="fn3"/>
    <property type="match status" value="2"/>
</dbReference>
<gene>
    <name evidence="4" type="ORF">CVLEPA_LOCUS180</name>
</gene>
<dbReference type="InterPro" id="IPR050991">
    <property type="entry name" value="ECM_Regulatory_Proteins"/>
</dbReference>
<reference evidence="4 5" key="1">
    <citation type="submission" date="2024-02" db="EMBL/GenBank/DDBJ databases">
        <authorList>
            <person name="Daric V."/>
            <person name="Darras S."/>
        </authorList>
    </citation>
    <scope>NUCLEOTIDE SEQUENCE [LARGE SCALE GENOMIC DNA]</scope>
</reference>
<evidence type="ECO:0000256" key="1">
    <source>
        <dbReference type="ARBA" id="ARBA00022737"/>
    </source>
</evidence>
<feature type="domain" description="Fibronectin type-III" evidence="3">
    <location>
        <begin position="23"/>
        <end position="115"/>
    </location>
</feature>
<dbReference type="Gene3D" id="2.60.40.10">
    <property type="entry name" value="Immunoglobulins"/>
    <property type="match status" value="4"/>
</dbReference>
<dbReference type="CDD" id="cd00063">
    <property type="entry name" value="FN3"/>
    <property type="match status" value="3"/>
</dbReference>
<keyword evidence="5" id="KW-1185">Reference proteome</keyword>
<dbReference type="InterPro" id="IPR013783">
    <property type="entry name" value="Ig-like_fold"/>
</dbReference>
<dbReference type="Pfam" id="PF24748">
    <property type="entry name" value="Galaxin_repeat"/>
    <property type="match status" value="1"/>
</dbReference>